<dbReference type="SUPFAM" id="SSF53271">
    <property type="entry name" value="PRTase-like"/>
    <property type="match status" value="1"/>
</dbReference>
<dbReference type="AlphaFoldDB" id="A0A1B9E5T0"/>
<comment type="similarity">
    <text evidence="1">Belongs to the ComF/GntX family.</text>
</comment>
<gene>
    <name evidence="2" type="ORF">LPBF_04855</name>
</gene>
<proteinExistence type="inferred from homology"/>
<dbReference type="EMBL" id="LVEP01000017">
    <property type="protein sequence ID" value="OCB77324.1"/>
    <property type="molecule type" value="Genomic_DNA"/>
</dbReference>
<dbReference type="PANTHER" id="PTHR47505">
    <property type="entry name" value="DNA UTILIZATION PROTEIN YHGH"/>
    <property type="match status" value="1"/>
</dbReference>
<keyword evidence="2" id="KW-0808">Transferase</keyword>
<dbReference type="PANTHER" id="PTHR47505:SF1">
    <property type="entry name" value="DNA UTILIZATION PROTEIN YHGH"/>
    <property type="match status" value="1"/>
</dbReference>
<comment type="caution">
    <text evidence="2">The sequence shown here is derived from an EMBL/GenBank/DDBJ whole genome shotgun (WGS) entry which is preliminary data.</text>
</comment>
<name>A0A1B9E5T0_9FLAO</name>
<accession>A0A1B9E5T0</accession>
<sequence>MFLSILNLFFPKTCGGCNHILSSNETILCTLCRHTLPLTNHHLNPKNAVFNTFYGRIDVQFAAAFLYFRKKGIVQEMVHNLKYRGQQEIGQCLGNWVAEDWIATKELTAVDCIIPVPLHPRKFRERGYNQVSSFGLALSAKLNLEYNAALLIRNTYSKTQSKKDFSDRIQGNETTFDVIFSEKDHNKHYLLIDDVITTGATLEACSRALLKIPGTQISILCMAMSDY</sequence>
<evidence type="ECO:0000313" key="2">
    <source>
        <dbReference type="EMBL" id="OCB77324.1"/>
    </source>
</evidence>
<reference evidence="2 3" key="1">
    <citation type="submission" date="2016-03" db="EMBL/GenBank/DDBJ databases">
        <authorList>
            <person name="Ploux O."/>
        </authorList>
    </citation>
    <scope>NUCLEOTIDE SEQUENCE [LARGE SCALE GENOMIC DNA]</scope>
    <source>
        <strain evidence="2 3">LPB0076</strain>
    </source>
</reference>
<protein>
    <submittedName>
        <fullName evidence="2">Amidophosphoribosyltransferase</fullName>
    </submittedName>
</protein>
<dbReference type="Gene3D" id="3.40.50.2020">
    <property type="match status" value="1"/>
</dbReference>
<evidence type="ECO:0000313" key="3">
    <source>
        <dbReference type="Proteomes" id="UP000093510"/>
    </source>
</evidence>
<keyword evidence="2" id="KW-0328">Glycosyltransferase</keyword>
<dbReference type="STRING" id="1763534.GCA_001831475_00812"/>
<dbReference type="OrthoDB" id="9779910at2"/>
<evidence type="ECO:0000256" key="1">
    <source>
        <dbReference type="ARBA" id="ARBA00008007"/>
    </source>
</evidence>
<dbReference type="InterPro" id="IPR029057">
    <property type="entry name" value="PRTase-like"/>
</dbReference>
<organism evidence="2 3">
    <name type="scientific">Flavobacterium crassostreae</name>
    <dbReference type="NCBI Taxonomy" id="1763534"/>
    <lineage>
        <taxon>Bacteria</taxon>
        <taxon>Pseudomonadati</taxon>
        <taxon>Bacteroidota</taxon>
        <taxon>Flavobacteriia</taxon>
        <taxon>Flavobacteriales</taxon>
        <taxon>Flavobacteriaceae</taxon>
        <taxon>Flavobacterium</taxon>
    </lineage>
</organism>
<dbReference type="InterPro" id="IPR000836">
    <property type="entry name" value="PRTase_dom"/>
</dbReference>
<dbReference type="Proteomes" id="UP000093510">
    <property type="component" value="Unassembled WGS sequence"/>
</dbReference>
<keyword evidence="3" id="KW-1185">Reference proteome</keyword>
<dbReference type="GO" id="GO:0016757">
    <property type="term" value="F:glycosyltransferase activity"/>
    <property type="evidence" value="ECO:0007669"/>
    <property type="project" value="UniProtKB-KW"/>
</dbReference>
<dbReference type="RefSeq" id="WP_066333188.1">
    <property type="nucleotide sequence ID" value="NZ_CP017688.1"/>
</dbReference>
<dbReference type="CDD" id="cd06223">
    <property type="entry name" value="PRTases_typeI"/>
    <property type="match status" value="1"/>
</dbReference>
<dbReference type="InterPro" id="IPR051910">
    <property type="entry name" value="ComF/GntX_DNA_util-trans"/>
</dbReference>